<dbReference type="CDD" id="cd22460">
    <property type="entry name" value="KH-I_PEPPER_rpt2_like"/>
    <property type="match status" value="2"/>
</dbReference>
<accession>A0AAW1W591</accession>
<feature type="region of interest" description="Disordered" evidence="3">
    <location>
        <begin position="22"/>
        <end position="74"/>
    </location>
</feature>
<dbReference type="SUPFAM" id="SSF54791">
    <property type="entry name" value="Eukaryotic type KH-domain (KH-domain type I)"/>
    <property type="match status" value="5"/>
</dbReference>
<feature type="region of interest" description="Disordered" evidence="3">
    <location>
        <begin position="161"/>
        <end position="184"/>
    </location>
</feature>
<dbReference type="Pfam" id="PF00013">
    <property type="entry name" value="KH_1"/>
    <property type="match status" value="4"/>
</dbReference>
<feature type="region of interest" description="Disordered" evidence="3">
    <location>
        <begin position="260"/>
        <end position="325"/>
    </location>
</feature>
<evidence type="ECO:0000256" key="1">
    <source>
        <dbReference type="ARBA" id="ARBA00022737"/>
    </source>
</evidence>
<dbReference type="EMBL" id="JBEDUW010000007">
    <property type="protein sequence ID" value="KAK9914524.1"/>
    <property type="molecule type" value="Genomic_DNA"/>
</dbReference>
<feature type="compositionally biased region" description="Gly residues" evidence="3">
    <location>
        <begin position="46"/>
        <end position="62"/>
    </location>
</feature>
<dbReference type="Gene3D" id="3.30.1370.10">
    <property type="entry name" value="K Homology domain, type 1"/>
    <property type="match status" value="3"/>
</dbReference>
<keyword evidence="6" id="KW-1185">Reference proteome</keyword>
<feature type="compositionally biased region" description="Polar residues" evidence="3">
    <location>
        <begin position="311"/>
        <end position="325"/>
    </location>
</feature>
<evidence type="ECO:0000313" key="6">
    <source>
        <dbReference type="Proteomes" id="UP001457282"/>
    </source>
</evidence>
<dbReference type="CDD" id="cd22459">
    <property type="entry name" value="KH-I_PEPPER_rpt1_like"/>
    <property type="match status" value="2"/>
</dbReference>
<organism evidence="5 6">
    <name type="scientific">Rubus argutus</name>
    <name type="common">Southern blackberry</name>
    <dbReference type="NCBI Taxonomy" id="59490"/>
    <lineage>
        <taxon>Eukaryota</taxon>
        <taxon>Viridiplantae</taxon>
        <taxon>Streptophyta</taxon>
        <taxon>Embryophyta</taxon>
        <taxon>Tracheophyta</taxon>
        <taxon>Spermatophyta</taxon>
        <taxon>Magnoliopsida</taxon>
        <taxon>eudicotyledons</taxon>
        <taxon>Gunneridae</taxon>
        <taxon>Pentapetalae</taxon>
        <taxon>rosids</taxon>
        <taxon>fabids</taxon>
        <taxon>Rosales</taxon>
        <taxon>Rosaceae</taxon>
        <taxon>Rosoideae</taxon>
        <taxon>Rosoideae incertae sedis</taxon>
        <taxon>Rubus</taxon>
    </lineage>
</organism>
<feature type="domain" description="K Homology" evidence="4">
    <location>
        <begin position="600"/>
        <end position="670"/>
    </location>
</feature>
<dbReference type="SMART" id="SM00322">
    <property type="entry name" value="KH"/>
    <property type="match status" value="5"/>
</dbReference>
<dbReference type="PANTHER" id="PTHR10288">
    <property type="entry name" value="KH DOMAIN CONTAINING RNA BINDING PROTEIN"/>
    <property type="match status" value="1"/>
</dbReference>
<evidence type="ECO:0000256" key="2">
    <source>
        <dbReference type="PROSITE-ProRule" id="PRU00117"/>
    </source>
</evidence>
<evidence type="ECO:0000259" key="4">
    <source>
        <dbReference type="SMART" id="SM00322"/>
    </source>
</evidence>
<keyword evidence="1" id="KW-0677">Repeat</keyword>
<protein>
    <recommendedName>
        <fullName evidence="4">K Homology domain-containing protein</fullName>
    </recommendedName>
</protein>
<feature type="domain" description="K Homology" evidence="4">
    <location>
        <begin position="185"/>
        <end position="261"/>
    </location>
</feature>
<dbReference type="GO" id="GO:0003723">
    <property type="term" value="F:RNA binding"/>
    <property type="evidence" value="ECO:0007669"/>
    <property type="project" value="UniProtKB-UniRule"/>
</dbReference>
<feature type="compositionally biased region" description="Gly residues" evidence="3">
    <location>
        <begin position="170"/>
        <end position="184"/>
    </location>
</feature>
<dbReference type="AlphaFoldDB" id="A0AAW1W591"/>
<feature type="compositionally biased region" description="Basic and acidic residues" evidence="3">
    <location>
        <begin position="260"/>
        <end position="283"/>
    </location>
</feature>
<feature type="domain" description="K Homology" evidence="4">
    <location>
        <begin position="346"/>
        <end position="419"/>
    </location>
</feature>
<keyword evidence="2" id="KW-0694">RNA-binding</keyword>
<evidence type="ECO:0000313" key="5">
    <source>
        <dbReference type="EMBL" id="KAK9914524.1"/>
    </source>
</evidence>
<proteinExistence type="predicted"/>
<dbReference type="PROSITE" id="PS50084">
    <property type="entry name" value="KH_TYPE_1"/>
    <property type="match status" value="4"/>
</dbReference>
<feature type="domain" description="K Homology" evidence="4">
    <location>
        <begin position="430"/>
        <end position="504"/>
    </location>
</feature>
<reference evidence="5 6" key="1">
    <citation type="journal article" date="2023" name="G3 (Bethesda)">
        <title>A chromosome-length genome assembly and annotation of blackberry (Rubus argutus, cv. 'Hillquist').</title>
        <authorList>
            <person name="Bruna T."/>
            <person name="Aryal R."/>
            <person name="Dudchenko O."/>
            <person name="Sargent D.J."/>
            <person name="Mead D."/>
            <person name="Buti M."/>
            <person name="Cavallini A."/>
            <person name="Hytonen T."/>
            <person name="Andres J."/>
            <person name="Pham M."/>
            <person name="Weisz D."/>
            <person name="Mascagni F."/>
            <person name="Usai G."/>
            <person name="Natali L."/>
            <person name="Bassil N."/>
            <person name="Fernandez G.E."/>
            <person name="Lomsadze A."/>
            <person name="Armour M."/>
            <person name="Olukolu B."/>
            <person name="Poorten T."/>
            <person name="Britton C."/>
            <person name="Davik J."/>
            <person name="Ashrafi H."/>
            <person name="Aiden E.L."/>
            <person name="Borodovsky M."/>
            <person name="Worthington M."/>
        </authorList>
    </citation>
    <scope>NUCLEOTIDE SEQUENCE [LARGE SCALE GENOMIC DNA]</scope>
    <source>
        <strain evidence="5">PI 553951</strain>
    </source>
</reference>
<feature type="domain" description="K Homology" evidence="4">
    <location>
        <begin position="75"/>
        <end position="156"/>
    </location>
</feature>
<dbReference type="InterPro" id="IPR036612">
    <property type="entry name" value="KH_dom_type_1_sf"/>
</dbReference>
<dbReference type="InterPro" id="IPR004087">
    <property type="entry name" value="KH_dom"/>
</dbReference>
<gene>
    <name evidence="5" type="ORF">M0R45_038298</name>
</gene>
<dbReference type="Gene3D" id="3.30.310.210">
    <property type="match status" value="1"/>
</dbReference>
<name>A0AAW1W591_RUBAR</name>
<evidence type="ECO:0000256" key="3">
    <source>
        <dbReference type="SAM" id="MobiDB-lite"/>
    </source>
</evidence>
<dbReference type="Proteomes" id="UP001457282">
    <property type="component" value="Unassembled WGS sequence"/>
</dbReference>
<comment type="caution">
    <text evidence="5">The sequence shown here is derived from an EMBL/GenBank/DDBJ whole genome shotgun (WGS) entry which is preliminary data.</text>
</comment>
<sequence>MERSRSKRSYYYDLDYDTETVGRTRPRYNHHYANNNSNNSHRHRGSIGGGGGGGGGAGGGGARPAKPQQDPSVSVTTNYRILCHDMKAGGVIGKSGSIIKSIRQHTGAWINVHELMPGDDERIIEISDTRRRDPEGRMPAFSPAQEALFLIHERILESDVGGAEDEDEYGGGGGGGRGGGGGGGTRVATRLVVSRMHVGSLLGKGGKIIEQMRMETKTQIRVLPRDHNLPRCVSMSEEIVQVVGDPNNVKTAVEIISSRLRESQHRDRSTFHGRAHSPDRFFPPDDDYIPHMNNAARKSSMDGPGFGSRLSGPNTRNNNYGSRSSGYMMEPGSAPMDDYVQPFYGEDLVFRILCPIDKVDLVVGESDGIIELLQNEIGVDVKAIDPVAGADEQIIIISSEEGPDDELFPAQEALLHIQTRIVDLIPDRDNIITTRLLVSSSDIGCLEGRDGSLSDMRRLTGASIQILPREELPLCVSGNDMLLQIVGGIKAARDALVEVTSRLRSYLYRELFHKDNMPLPASGPASSALAIDTSSLNYITSVREARTANGPPTATYQSVQTAQPSKETGGAVSEVVKQNESERREDIPSGLNRIPVTLVTRSILEVVIPEKAVSKLITKSKNMLAQISELSGAKVTLVDDSPEVTQKIIQISGTPEQTERAQSLLQGFILSTQEDDP</sequence>
<dbReference type="InterPro" id="IPR004088">
    <property type="entry name" value="KH_dom_type_1"/>
</dbReference>